<dbReference type="Pfam" id="PF07715">
    <property type="entry name" value="Plug"/>
    <property type="match status" value="1"/>
</dbReference>
<evidence type="ECO:0000256" key="6">
    <source>
        <dbReference type="ARBA" id="ARBA00023237"/>
    </source>
</evidence>
<accession>A0AAJ5W513</accession>
<evidence type="ECO:0000256" key="7">
    <source>
        <dbReference type="PROSITE-ProRule" id="PRU01360"/>
    </source>
</evidence>
<feature type="chain" id="PRO_5042514975" evidence="8">
    <location>
        <begin position="35"/>
        <end position="1045"/>
    </location>
</feature>
<sequence length="1045" mass="114013">MNPILQTHHYLSKKTRMVSMPLLASLVLSATAYGANSSSLPIENLLSYRKQTAQVVINGTVKDAKGKPIPGVSVRIKGSGTVTSTDANGAYKLTLPIGNEILVFSYIGFNTQEVRPGNKTTINIILEEGNSGLDEVVVIGYGTVKKKDLTGAVSSVKAADIALSPVSNPIEALQGRVAGLDIERSSGKAGASPSILLRGNRSINGSSTPLYIIDGIPGNITMLNPNDIESIDVLKDASSTAIYGVAGANGVIIVTTKKAIDGKTQIDVDSYYGVNGFAKFPKPLMNDAWVQYLKDKYFALKGLQANSLIDLDIAANVRDAINAGQWIDWVDETLRTGIQQNHHVSLRGGTEKTQAYMSLGYIGEKGIYKSDASQIFNVRAGVDVRFNKLLKAGIQTTFNGKNIDATNSRINKAFGVPPVGEAYNEDGSVKLYPLGTETDKTAGYVSPIANYAPGVLVNNTKNLNLALNPYAEFTPIKNLMIRSNLGLSISSSRNGTFQNEKSYNLASESRINKEASYSTGLGYSYIWENFATYNFVLENDHSFTVTGITSMQSTKNESSTTSVDGLDYDKYLYYNLGAGKNVTGRGTSYSEISKMSYAARLNYSYKGKYLLTASNRWDGASQLFKHWSAFPSVALGWRISEENFMQDTKSWLSNLKIRASYGGTGNDGIDPYQSITEVSAKTAASNLSLGGTSILPIYVLKQALGNFELTWEKSYSTNLGLDFSLLKDRLNVSVDWYHTHTDGVLYKRALPTTSGGFDAKNSYIKVSNIAKTENQGIEFTLNSRNIVNKDFQWSSALTFTKAKEKLKSIDLGNSVSADQLISENLFVGYPLKTTYDYKKIGVWQLGEEAEALKYGAKPGDVKLATVPRNDANGVSDEGVHTYSAKDKMILGHRNPDWTLGLQNTFVYKNFDLTVFVNMRYGQTINAPILGYWNAVAQPASYNYWTPTNPTNDFPQPGSTMSSNYLSALSIVDGSYVKIKNVTLGYTLPKNVGSKLGISRMRIYGTAYNPFIYAKSSLLKDVDPETGGSDSFPLYKQLVLGINMSF</sequence>
<keyword evidence="6 7" id="KW-0998">Cell outer membrane</keyword>
<dbReference type="InterPro" id="IPR008969">
    <property type="entry name" value="CarboxyPept-like_regulatory"/>
</dbReference>
<dbReference type="AlphaFoldDB" id="A0AAJ5W513"/>
<evidence type="ECO:0000313" key="11">
    <source>
        <dbReference type="Proteomes" id="UP001214530"/>
    </source>
</evidence>
<organism evidence="10 11">
    <name type="scientific">Candidatus Pedobacter colombiensis</name>
    <dbReference type="NCBI Taxonomy" id="3121371"/>
    <lineage>
        <taxon>Bacteria</taxon>
        <taxon>Pseudomonadati</taxon>
        <taxon>Bacteroidota</taxon>
        <taxon>Sphingobacteriia</taxon>
        <taxon>Sphingobacteriales</taxon>
        <taxon>Sphingobacteriaceae</taxon>
        <taxon>Pedobacter</taxon>
    </lineage>
</organism>
<keyword evidence="3 7" id="KW-1134">Transmembrane beta strand</keyword>
<dbReference type="EMBL" id="CP119313">
    <property type="protein sequence ID" value="WEK17705.1"/>
    <property type="molecule type" value="Genomic_DNA"/>
</dbReference>
<keyword evidence="4 7" id="KW-0812">Transmembrane</keyword>
<comment type="similarity">
    <text evidence="7">Belongs to the TonB-dependent receptor family.</text>
</comment>
<dbReference type="Gene3D" id="2.170.130.10">
    <property type="entry name" value="TonB-dependent receptor, plug domain"/>
    <property type="match status" value="1"/>
</dbReference>
<dbReference type="InterPro" id="IPR023996">
    <property type="entry name" value="TonB-dep_OMP_SusC/RagA"/>
</dbReference>
<keyword evidence="5 7" id="KW-0472">Membrane</keyword>
<evidence type="ECO:0000256" key="8">
    <source>
        <dbReference type="SAM" id="SignalP"/>
    </source>
</evidence>
<dbReference type="InterPro" id="IPR039426">
    <property type="entry name" value="TonB-dep_rcpt-like"/>
</dbReference>
<evidence type="ECO:0000256" key="5">
    <source>
        <dbReference type="ARBA" id="ARBA00023136"/>
    </source>
</evidence>
<dbReference type="Gene3D" id="2.60.40.1120">
    <property type="entry name" value="Carboxypeptidase-like, regulatory domain"/>
    <property type="match status" value="1"/>
</dbReference>
<evidence type="ECO:0000256" key="3">
    <source>
        <dbReference type="ARBA" id="ARBA00022452"/>
    </source>
</evidence>
<gene>
    <name evidence="10" type="ORF">P0Y49_12955</name>
</gene>
<dbReference type="Proteomes" id="UP001214530">
    <property type="component" value="Chromosome"/>
</dbReference>
<evidence type="ECO:0000259" key="9">
    <source>
        <dbReference type="Pfam" id="PF07715"/>
    </source>
</evidence>
<comment type="subcellular location">
    <subcellularLocation>
        <location evidence="1 7">Cell outer membrane</location>
        <topology evidence="1 7">Multi-pass membrane protein</topology>
    </subcellularLocation>
</comment>
<dbReference type="InterPro" id="IPR023997">
    <property type="entry name" value="TonB-dep_OMP_SusC/RagA_CS"/>
</dbReference>
<dbReference type="SUPFAM" id="SSF56935">
    <property type="entry name" value="Porins"/>
    <property type="match status" value="1"/>
</dbReference>
<evidence type="ECO:0000256" key="1">
    <source>
        <dbReference type="ARBA" id="ARBA00004571"/>
    </source>
</evidence>
<feature type="domain" description="TonB-dependent receptor plug" evidence="9">
    <location>
        <begin position="145"/>
        <end position="251"/>
    </location>
</feature>
<dbReference type="Gene3D" id="2.40.170.20">
    <property type="entry name" value="TonB-dependent receptor, beta-barrel domain"/>
    <property type="match status" value="1"/>
</dbReference>
<protein>
    <submittedName>
        <fullName evidence="10">TonB-dependent receptor</fullName>
    </submittedName>
</protein>
<evidence type="ECO:0000313" key="10">
    <source>
        <dbReference type="EMBL" id="WEK17705.1"/>
    </source>
</evidence>
<keyword evidence="10" id="KW-0675">Receptor</keyword>
<dbReference type="SUPFAM" id="SSF49464">
    <property type="entry name" value="Carboxypeptidase regulatory domain-like"/>
    <property type="match status" value="1"/>
</dbReference>
<keyword evidence="8" id="KW-0732">Signal</keyword>
<dbReference type="NCBIfam" id="TIGR04056">
    <property type="entry name" value="OMP_RagA_SusC"/>
    <property type="match status" value="1"/>
</dbReference>
<keyword evidence="2 7" id="KW-0813">Transport</keyword>
<dbReference type="InterPro" id="IPR037066">
    <property type="entry name" value="Plug_dom_sf"/>
</dbReference>
<dbReference type="FunFam" id="2.170.130.10:FF:000008">
    <property type="entry name" value="SusC/RagA family TonB-linked outer membrane protein"/>
    <property type="match status" value="1"/>
</dbReference>
<dbReference type="PROSITE" id="PS52016">
    <property type="entry name" value="TONB_DEPENDENT_REC_3"/>
    <property type="match status" value="1"/>
</dbReference>
<dbReference type="GO" id="GO:0009279">
    <property type="term" value="C:cell outer membrane"/>
    <property type="evidence" value="ECO:0007669"/>
    <property type="project" value="UniProtKB-SubCell"/>
</dbReference>
<dbReference type="Pfam" id="PF13715">
    <property type="entry name" value="CarbopepD_reg_2"/>
    <property type="match status" value="1"/>
</dbReference>
<name>A0AAJ5W513_9SPHI</name>
<dbReference type="InterPro" id="IPR012910">
    <property type="entry name" value="Plug_dom"/>
</dbReference>
<feature type="signal peptide" evidence="8">
    <location>
        <begin position="1"/>
        <end position="34"/>
    </location>
</feature>
<dbReference type="InterPro" id="IPR036942">
    <property type="entry name" value="Beta-barrel_TonB_sf"/>
</dbReference>
<evidence type="ECO:0000256" key="4">
    <source>
        <dbReference type="ARBA" id="ARBA00022692"/>
    </source>
</evidence>
<evidence type="ECO:0000256" key="2">
    <source>
        <dbReference type="ARBA" id="ARBA00022448"/>
    </source>
</evidence>
<dbReference type="NCBIfam" id="TIGR04057">
    <property type="entry name" value="SusC_RagA_signa"/>
    <property type="match status" value="1"/>
</dbReference>
<proteinExistence type="inferred from homology"/>
<reference evidence="10" key="1">
    <citation type="submission" date="2023-03" db="EMBL/GenBank/DDBJ databases">
        <title>Andean soil-derived lignocellulolytic bacterial consortium as a source of novel taxa and putative plastic-active enzymes.</title>
        <authorList>
            <person name="Diaz-Garcia L."/>
            <person name="Chuvochina M."/>
            <person name="Feuerriegel G."/>
            <person name="Bunk B."/>
            <person name="Sproer C."/>
            <person name="Streit W.R."/>
            <person name="Rodriguez L.M."/>
            <person name="Overmann J."/>
            <person name="Jimenez D.J."/>
        </authorList>
    </citation>
    <scope>NUCLEOTIDE SEQUENCE</scope>
    <source>
        <strain evidence="10">MAG 3858</strain>
    </source>
</reference>